<evidence type="ECO:0000259" key="2">
    <source>
        <dbReference type="Pfam" id="PF09832"/>
    </source>
</evidence>
<keyword evidence="1" id="KW-0732">Signal</keyword>
<feature type="signal peptide" evidence="1">
    <location>
        <begin position="1"/>
        <end position="17"/>
    </location>
</feature>
<reference evidence="3 4" key="1">
    <citation type="submission" date="2020-03" db="EMBL/GenBank/DDBJ databases">
        <title>Genomic Encyclopedia of Type Strains, Phase IV (KMG-IV): sequencing the most valuable type-strain genomes for metagenomic binning, comparative biology and taxonomic classification.</title>
        <authorList>
            <person name="Goeker M."/>
        </authorList>
    </citation>
    <scope>NUCLEOTIDE SEQUENCE [LARGE SCALE GENOMIC DNA]</scope>
    <source>
        <strain evidence="3 4">DSM 101599</strain>
    </source>
</reference>
<evidence type="ECO:0000313" key="4">
    <source>
        <dbReference type="Proteomes" id="UP000745859"/>
    </source>
</evidence>
<dbReference type="Proteomes" id="UP000745859">
    <property type="component" value="Unassembled WGS sequence"/>
</dbReference>
<dbReference type="Pfam" id="PF09832">
    <property type="entry name" value="DUF2059"/>
    <property type="match status" value="1"/>
</dbReference>
<evidence type="ECO:0000313" key="3">
    <source>
        <dbReference type="EMBL" id="NIJ43639.1"/>
    </source>
</evidence>
<accession>A0ABX0U446</accession>
<sequence>MKNILSLLFFLTLSLNAQTSKEKVKEMQADKMVSQMMDQMIPMMQQQIKATLKTEEQKQKLESINTIILEEVKSFTKEMINGPMVTIYAKHFNDKDINDLIKFYKSDTGKKLITLTPVITNDLMQNMMQNGIPKFQKRIKERVEQVKAE</sequence>
<dbReference type="InterPro" id="IPR018637">
    <property type="entry name" value="DUF2059"/>
</dbReference>
<comment type="caution">
    <text evidence="3">The sequence shown here is derived from an EMBL/GenBank/DDBJ whole genome shotgun (WGS) entry which is preliminary data.</text>
</comment>
<proteinExistence type="predicted"/>
<organism evidence="3 4">
    <name type="scientific">Wenyingzhuangia heitensis</name>
    <dbReference type="NCBI Taxonomy" id="1487859"/>
    <lineage>
        <taxon>Bacteria</taxon>
        <taxon>Pseudomonadati</taxon>
        <taxon>Bacteroidota</taxon>
        <taxon>Flavobacteriia</taxon>
        <taxon>Flavobacteriales</taxon>
        <taxon>Flavobacteriaceae</taxon>
        <taxon>Wenyingzhuangia</taxon>
    </lineage>
</organism>
<protein>
    <recommendedName>
        <fullName evidence="2">DUF2059 domain-containing protein</fullName>
    </recommendedName>
</protein>
<gene>
    <name evidence="3" type="ORF">FHR24_000078</name>
</gene>
<feature type="domain" description="DUF2059" evidence="2">
    <location>
        <begin position="83"/>
        <end position="133"/>
    </location>
</feature>
<keyword evidence="4" id="KW-1185">Reference proteome</keyword>
<dbReference type="RefSeq" id="WP_167182231.1">
    <property type="nucleotide sequence ID" value="NZ_JAASQL010000001.1"/>
</dbReference>
<evidence type="ECO:0000256" key="1">
    <source>
        <dbReference type="SAM" id="SignalP"/>
    </source>
</evidence>
<feature type="chain" id="PRO_5045696467" description="DUF2059 domain-containing protein" evidence="1">
    <location>
        <begin position="18"/>
        <end position="149"/>
    </location>
</feature>
<dbReference type="EMBL" id="JAASQL010000001">
    <property type="protein sequence ID" value="NIJ43639.1"/>
    <property type="molecule type" value="Genomic_DNA"/>
</dbReference>
<name>A0ABX0U446_9FLAO</name>